<evidence type="ECO:0000313" key="1">
    <source>
        <dbReference type="EMBL" id="MEI5617327.1"/>
    </source>
</evidence>
<dbReference type="InterPro" id="IPR036086">
    <property type="entry name" value="ParB/Sulfiredoxin_sf"/>
</dbReference>
<dbReference type="EMBL" id="JBBAYM010000484">
    <property type="protein sequence ID" value="MEI5617327.1"/>
    <property type="molecule type" value="Genomic_DNA"/>
</dbReference>
<comment type="caution">
    <text evidence="1">The sequence shown here is derived from an EMBL/GenBank/DDBJ whole genome shotgun (WGS) entry which is preliminary data.</text>
</comment>
<name>A0ABU8GVX7_9ACTN</name>
<gene>
    <name evidence="1" type="ORF">WB403_50420</name>
</gene>
<organism evidence="1 2">
    <name type="scientific">Streptomyces brasiliscabiei</name>
    <dbReference type="NCBI Taxonomy" id="2736302"/>
    <lineage>
        <taxon>Bacteria</taxon>
        <taxon>Bacillati</taxon>
        <taxon>Actinomycetota</taxon>
        <taxon>Actinomycetes</taxon>
        <taxon>Kitasatosporales</taxon>
        <taxon>Streptomycetaceae</taxon>
        <taxon>Streptomyces</taxon>
    </lineage>
</organism>
<feature type="non-terminal residue" evidence="1">
    <location>
        <position position="1"/>
    </location>
</feature>
<dbReference type="Gene3D" id="3.90.1530.10">
    <property type="entry name" value="Conserved hypothetical protein from pyrococcus furiosus pfu- 392566-001, ParB domain"/>
    <property type="match status" value="1"/>
</dbReference>
<accession>A0ABU8GVX7</accession>
<dbReference type="SUPFAM" id="SSF110849">
    <property type="entry name" value="ParB/Sulfiredoxin"/>
    <property type="match status" value="1"/>
</dbReference>
<dbReference type="RefSeq" id="WP_336559194.1">
    <property type="nucleotide sequence ID" value="NZ_JBBAYM010000484.1"/>
</dbReference>
<keyword evidence="2" id="KW-1185">Reference proteome</keyword>
<protein>
    <recommendedName>
        <fullName evidence="3">ParB/Sulfiredoxin domain-containing protein</fullName>
    </recommendedName>
</protein>
<evidence type="ECO:0008006" key="3">
    <source>
        <dbReference type="Google" id="ProtNLM"/>
    </source>
</evidence>
<proteinExistence type="predicted"/>
<dbReference type="Proteomes" id="UP001365781">
    <property type="component" value="Unassembled WGS sequence"/>
</dbReference>
<reference evidence="1 2" key="1">
    <citation type="submission" date="2024-03" db="EMBL/GenBank/DDBJ databases">
        <title>First Report of Pectobacterium brasiliscabiei causing potato scab in china.</title>
        <authorList>
            <person name="Handique U."/>
        </authorList>
    </citation>
    <scope>NUCLEOTIDE SEQUENCE [LARGE SCALE GENOMIC DNA]</scope>
    <source>
        <strain evidence="1 2">ZRIMU1503</strain>
    </source>
</reference>
<feature type="non-terminal residue" evidence="1">
    <location>
        <position position="87"/>
    </location>
</feature>
<sequence>LDPLTVWKDPETGETTLLSGHHRLEALKRVGQEQAPVKYFEGNLDQARDFATAYNALQRPYGDLEMAKIIAEDTAAGKPVQDVAKQL</sequence>
<evidence type="ECO:0000313" key="2">
    <source>
        <dbReference type="Proteomes" id="UP001365781"/>
    </source>
</evidence>